<name>A0A8J3C926_9ACTN</name>
<reference evidence="2" key="1">
    <citation type="journal article" date="2014" name="Int. J. Syst. Evol. Microbiol.">
        <title>Complete genome sequence of Corynebacterium casei LMG S-19264T (=DSM 44701T), isolated from a smear-ripened cheese.</title>
        <authorList>
            <consortium name="US DOE Joint Genome Institute (JGI-PGF)"/>
            <person name="Walter F."/>
            <person name="Albersmeier A."/>
            <person name="Kalinowski J."/>
            <person name="Ruckert C."/>
        </authorList>
    </citation>
    <scope>NUCLEOTIDE SEQUENCE</scope>
    <source>
        <strain evidence="2">CGMCC 4.7299</strain>
    </source>
</reference>
<protein>
    <submittedName>
        <fullName evidence="2">Uncharacterized protein</fullName>
    </submittedName>
</protein>
<dbReference type="EMBL" id="BMMX01000104">
    <property type="protein sequence ID" value="GGL21342.1"/>
    <property type="molecule type" value="Genomic_DNA"/>
</dbReference>
<sequence length="228" mass="23678">MLSGRGGFDRPDNGDLGSVSTPAGPGGHMPMADNHHRPAPIPTGDVVSGDPPVPITVWPVPAPNRGETMSNAMGVRLVHNLTHPSDLVVDLTAGPQLARAVIAARRRSHLPVRPSGPAWRDATLIVTGWPPDPPTTPAVLLDRCRAGLLPGGCVAVLLPHGEVILPVDVIVAARTAGLAYLQHIVAADRPPLPGRHLHLDIHTDVLILTRSTTTQGSTTTQAGPADAG</sequence>
<reference evidence="2" key="2">
    <citation type="submission" date="2020-09" db="EMBL/GenBank/DDBJ databases">
        <authorList>
            <person name="Sun Q."/>
            <person name="Zhou Y."/>
        </authorList>
    </citation>
    <scope>NUCLEOTIDE SEQUENCE</scope>
    <source>
        <strain evidence="2">CGMCC 4.7299</strain>
    </source>
</reference>
<dbReference type="AlphaFoldDB" id="A0A8J3C926"/>
<accession>A0A8J3C926</accession>
<proteinExistence type="predicted"/>
<organism evidence="2 3">
    <name type="scientific">Mangrovihabitans endophyticus</name>
    <dbReference type="NCBI Taxonomy" id="1751298"/>
    <lineage>
        <taxon>Bacteria</taxon>
        <taxon>Bacillati</taxon>
        <taxon>Actinomycetota</taxon>
        <taxon>Actinomycetes</taxon>
        <taxon>Micromonosporales</taxon>
        <taxon>Micromonosporaceae</taxon>
        <taxon>Mangrovihabitans</taxon>
    </lineage>
</organism>
<evidence type="ECO:0000313" key="2">
    <source>
        <dbReference type="EMBL" id="GGL21342.1"/>
    </source>
</evidence>
<feature type="region of interest" description="Disordered" evidence="1">
    <location>
        <begin position="1"/>
        <end position="41"/>
    </location>
</feature>
<comment type="caution">
    <text evidence="2">The sequence shown here is derived from an EMBL/GenBank/DDBJ whole genome shotgun (WGS) entry which is preliminary data.</text>
</comment>
<keyword evidence="3" id="KW-1185">Reference proteome</keyword>
<evidence type="ECO:0000313" key="3">
    <source>
        <dbReference type="Proteomes" id="UP000656042"/>
    </source>
</evidence>
<gene>
    <name evidence="2" type="ORF">GCM10012284_64980</name>
</gene>
<dbReference type="Proteomes" id="UP000656042">
    <property type="component" value="Unassembled WGS sequence"/>
</dbReference>
<evidence type="ECO:0000256" key="1">
    <source>
        <dbReference type="SAM" id="MobiDB-lite"/>
    </source>
</evidence>